<keyword evidence="2" id="KW-1185">Reference proteome</keyword>
<reference key="2">
    <citation type="submission" date="2011-10" db="EMBL/GenBank/DDBJ databases">
        <title>The genome and transcriptome sequence of Clonorchis sinensis provide insights into the carcinogenic liver fluke.</title>
        <authorList>
            <person name="Wang X."/>
            <person name="Huang Y."/>
            <person name="Chen W."/>
            <person name="Liu H."/>
            <person name="Guo L."/>
            <person name="Chen Y."/>
            <person name="Luo F."/>
            <person name="Zhou W."/>
            <person name="Sun J."/>
            <person name="Mao Q."/>
            <person name="Liang P."/>
            <person name="Zhou C."/>
            <person name="Tian Y."/>
            <person name="Men J."/>
            <person name="Lv X."/>
            <person name="Huang L."/>
            <person name="Zhou J."/>
            <person name="Hu Y."/>
            <person name="Li R."/>
            <person name="Zhang F."/>
            <person name="Lei H."/>
            <person name="Li X."/>
            <person name="Hu X."/>
            <person name="Liang C."/>
            <person name="Xu J."/>
            <person name="Wu Z."/>
            <person name="Yu X."/>
        </authorList>
    </citation>
    <scope>NUCLEOTIDE SEQUENCE</scope>
    <source>
        <strain>Henan</strain>
    </source>
</reference>
<organism evidence="1 2">
    <name type="scientific">Clonorchis sinensis</name>
    <name type="common">Chinese liver fluke</name>
    <dbReference type="NCBI Taxonomy" id="79923"/>
    <lineage>
        <taxon>Eukaryota</taxon>
        <taxon>Metazoa</taxon>
        <taxon>Spiralia</taxon>
        <taxon>Lophotrochozoa</taxon>
        <taxon>Platyhelminthes</taxon>
        <taxon>Trematoda</taxon>
        <taxon>Digenea</taxon>
        <taxon>Opisthorchiida</taxon>
        <taxon>Opisthorchiata</taxon>
        <taxon>Opisthorchiidae</taxon>
        <taxon>Clonorchis</taxon>
    </lineage>
</organism>
<gene>
    <name evidence="1" type="ORF">CLF_110655</name>
</gene>
<dbReference type="Proteomes" id="UP000008909">
    <property type="component" value="Unassembled WGS sequence"/>
</dbReference>
<dbReference type="AlphaFoldDB" id="G7YL03"/>
<protein>
    <submittedName>
        <fullName evidence="1">Uncharacterized protein</fullName>
    </submittedName>
</protein>
<dbReference type="EMBL" id="DF143549">
    <property type="protein sequence ID" value="GAA53634.1"/>
    <property type="molecule type" value="Genomic_DNA"/>
</dbReference>
<evidence type="ECO:0000313" key="1">
    <source>
        <dbReference type="EMBL" id="GAA53634.1"/>
    </source>
</evidence>
<accession>G7YL03</accession>
<proteinExistence type="predicted"/>
<reference evidence="1" key="1">
    <citation type="journal article" date="2011" name="Genome Biol.">
        <title>The draft genome of the carcinogenic human liver fluke Clonorchis sinensis.</title>
        <authorList>
            <person name="Wang X."/>
            <person name="Chen W."/>
            <person name="Huang Y."/>
            <person name="Sun J."/>
            <person name="Men J."/>
            <person name="Liu H."/>
            <person name="Luo F."/>
            <person name="Guo L."/>
            <person name="Lv X."/>
            <person name="Deng C."/>
            <person name="Zhou C."/>
            <person name="Fan Y."/>
            <person name="Li X."/>
            <person name="Huang L."/>
            <person name="Hu Y."/>
            <person name="Liang C."/>
            <person name="Hu X."/>
            <person name="Xu J."/>
            <person name="Yu X."/>
        </authorList>
    </citation>
    <scope>NUCLEOTIDE SEQUENCE [LARGE SCALE GENOMIC DNA]</scope>
    <source>
        <strain evidence="1">Henan</strain>
    </source>
</reference>
<sequence length="795" mass="91481">MPCRYGLHLIGYSLYHVPGGRMFRLRSKHERRNAFGAIMSTVLFKQSIGKIVQSSIQTGTQTGKGKSSLLDRQTNFCVEVTDQNECLTMKVLNTALVIVGRFPIVTTIVSAVVLAPWTHPSPSTIMTPTTNNTLMPHRWPRDVTIRVDMLLMKTVTNGKRKRCVGLVTCFLRQLTKFLKEPTSYNYAKDVVSEPREIKRLSNKTSTYTSELTHPMYQQPRAVQTYLHLPYRIISERNSGSENHRTASTRLSKLKKIRHGMPSLMRQNLNGNPENLTLPSDKKEFTSRPNIYQPISYGFLHKSEIKRLQLCYPSLSRWHRRNPPTEKKDVSLRPILEMYSISRNYQTLGLQVCLEKRRFTSKRRPSNPTFARMSVKAYRGTLRSKRQPMTKEPINTYPKNADSVTERDVPLYFVQVKVPQAVSIVNNNARPKQQPTQQVVRLNTCHATRRKHDGWDTARLRKPRQKKSRCSGRIRTSDIPFSVYVARLTSFAYRDSPFHFCVRKFEIPRNTTYEYCHTTRKKHEGWDTARSPKPRQEKSRCSGRVRTLDLPPERQNQPTLSSHQRRMIRSYLSVVSLGSDVVQNGSRWPSKGSRVKVACTEIGGEQQESSVPRNEERLTSLGAIIVELFIGNCSSGCLRPKNFSCTPKKVFSRGQLERTAEQRDDIVHECDMTSVNFRKLDASDVSRCAYNDGKNRQSNLALRMKSRTANRRMLHLLSHCKACHIPCFIRLNLVLLEAENFRFDFDGKGHKHTGRIKLNDSPETLLADIILCFTGRQLPDYVELSHENNVLSRRII</sequence>
<evidence type="ECO:0000313" key="2">
    <source>
        <dbReference type="Proteomes" id="UP000008909"/>
    </source>
</evidence>
<name>G7YL03_CLOSI</name>